<feature type="domain" description="Carboxymuconolactone decarboxylase-like" evidence="2">
    <location>
        <begin position="36"/>
        <end position="115"/>
    </location>
</feature>
<dbReference type="PANTHER" id="PTHR33570:SF2">
    <property type="entry name" value="CARBOXYMUCONOLACTONE DECARBOXYLASE-LIKE DOMAIN-CONTAINING PROTEIN"/>
    <property type="match status" value="1"/>
</dbReference>
<dbReference type="OrthoDB" id="9801400at2"/>
<dbReference type="InterPro" id="IPR003779">
    <property type="entry name" value="CMD-like"/>
</dbReference>
<name>A0A5E5A9F7_9BURK</name>
<keyword evidence="4" id="KW-1185">Reference proteome</keyword>
<dbReference type="RefSeq" id="WP_150626022.1">
    <property type="nucleotide sequence ID" value="NZ_CABPSQ010000005.1"/>
</dbReference>
<evidence type="ECO:0000259" key="2">
    <source>
        <dbReference type="Pfam" id="PF02627"/>
    </source>
</evidence>
<evidence type="ECO:0000313" key="3">
    <source>
        <dbReference type="EMBL" id="VVE69163.1"/>
    </source>
</evidence>
<dbReference type="NCBIfam" id="TIGR02425">
    <property type="entry name" value="decarb_PcaC"/>
    <property type="match status" value="1"/>
</dbReference>
<dbReference type="Pfam" id="PF02627">
    <property type="entry name" value="CMD"/>
    <property type="match status" value="1"/>
</dbReference>
<organism evidence="3 4">
    <name type="scientific">Pandoraea captiosa</name>
    <dbReference type="NCBI Taxonomy" id="2508302"/>
    <lineage>
        <taxon>Bacteria</taxon>
        <taxon>Pseudomonadati</taxon>
        <taxon>Pseudomonadota</taxon>
        <taxon>Betaproteobacteria</taxon>
        <taxon>Burkholderiales</taxon>
        <taxon>Burkholderiaceae</taxon>
        <taxon>Pandoraea</taxon>
    </lineage>
</organism>
<dbReference type="SUPFAM" id="SSF69118">
    <property type="entry name" value="AhpD-like"/>
    <property type="match status" value="1"/>
</dbReference>
<dbReference type="EMBL" id="CABPSQ010000005">
    <property type="protein sequence ID" value="VVE69163.1"/>
    <property type="molecule type" value="Genomic_DNA"/>
</dbReference>
<proteinExistence type="predicted"/>
<dbReference type="InterPro" id="IPR029032">
    <property type="entry name" value="AhpD-like"/>
</dbReference>
<dbReference type="InterPro" id="IPR052512">
    <property type="entry name" value="4CMD/NDH-1_regulator"/>
</dbReference>
<accession>A0A5E5A9F7</accession>
<reference evidence="3 4" key="1">
    <citation type="submission" date="2019-08" db="EMBL/GenBank/DDBJ databases">
        <authorList>
            <person name="Peeters C."/>
        </authorList>
    </citation>
    <scope>NUCLEOTIDE SEQUENCE [LARGE SCALE GENOMIC DNA]</scope>
    <source>
        <strain evidence="3 4">LMG 31118</strain>
    </source>
</reference>
<dbReference type="AlphaFoldDB" id="A0A5E5A9F7"/>
<gene>
    <name evidence="3" type="ORF">PCA31118_03099</name>
</gene>
<evidence type="ECO:0000256" key="1">
    <source>
        <dbReference type="SAM" id="MobiDB-lite"/>
    </source>
</evidence>
<dbReference type="GO" id="GO:0051920">
    <property type="term" value="F:peroxiredoxin activity"/>
    <property type="evidence" value="ECO:0007669"/>
    <property type="project" value="InterPro"/>
</dbReference>
<dbReference type="InterPro" id="IPR012788">
    <property type="entry name" value="Decarb_PcaC"/>
</dbReference>
<dbReference type="PANTHER" id="PTHR33570">
    <property type="entry name" value="4-CARBOXYMUCONOLACTONE DECARBOXYLASE FAMILY PROTEIN"/>
    <property type="match status" value="1"/>
</dbReference>
<feature type="region of interest" description="Disordered" evidence="1">
    <location>
        <begin position="125"/>
        <end position="148"/>
    </location>
</feature>
<dbReference type="Gene3D" id="1.20.1290.10">
    <property type="entry name" value="AhpD-like"/>
    <property type="match status" value="1"/>
</dbReference>
<evidence type="ECO:0000313" key="4">
    <source>
        <dbReference type="Proteomes" id="UP000414136"/>
    </source>
</evidence>
<dbReference type="Proteomes" id="UP000414136">
    <property type="component" value="Unassembled WGS sequence"/>
</dbReference>
<protein>
    <submittedName>
        <fullName evidence="3">4-carboxymuconolactone decarboxylase</fullName>
    </submittedName>
</protein>
<sequence length="148" mass="16893">MNDQERYDNGMQVRRSVLGDAHVDRTLTRRNEFNDDFQNFITRFAWGDIWTRPGLTRHTRSMITLSLLIALNRGDEFRMHVRAAFNNGVTRDEMKELFMHAALYAGLPAANQAIHDAEKVFAEMEAADPGSTTRTPADRPNRPGDAQD</sequence>